<dbReference type="HOGENOM" id="CLU_115418_0_0_10"/>
<evidence type="ECO:0000256" key="1">
    <source>
        <dbReference type="SAM" id="Coils"/>
    </source>
</evidence>
<name>C6VYE0_DYAFD</name>
<evidence type="ECO:0000313" key="3">
    <source>
        <dbReference type="Proteomes" id="UP000002011"/>
    </source>
</evidence>
<dbReference type="EMBL" id="CP001619">
    <property type="protein sequence ID" value="ACT91619.1"/>
    <property type="molecule type" value="Genomic_DNA"/>
</dbReference>
<dbReference type="RefSeq" id="WP_012779967.1">
    <property type="nucleotide sequence ID" value="NC_013037.1"/>
</dbReference>
<dbReference type="OrthoDB" id="1067077at2"/>
<accession>C6VYE0</accession>
<reference evidence="2 3" key="1">
    <citation type="journal article" date="2009" name="Stand. Genomic Sci.">
        <title>Complete genome sequence of Dyadobacter fermentans type strain (NS114).</title>
        <authorList>
            <person name="Lang E."/>
            <person name="Lapidus A."/>
            <person name="Chertkov O."/>
            <person name="Brettin T."/>
            <person name="Detter J.C."/>
            <person name="Han C."/>
            <person name="Copeland A."/>
            <person name="Glavina Del Rio T."/>
            <person name="Nolan M."/>
            <person name="Chen F."/>
            <person name="Lucas S."/>
            <person name="Tice H."/>
            <person name="Cheng J.F."/>
            <person name="Land M."/>
            <person name="Hauser L."/>
            <person name="Chang Y.J."/>
            <person name="Jeffries C.D."/>
            <person name="Kopitz M."/>
            <person name="Bruce D."/>
            <person name="Goodwin L."/>
            <person name="Pitluck S."/>
            <person name="Ovchinnikova G."/>
            <person name="Pati A."/>
            <person name="Ivanova N."/>
            <person name="Mavrommatis K."/>
            <person name="Chen A."/>
            <person name="Palaniappan K."/>
            <person name="Chain P."/>
            <person name="Bristow J."/>
            <person name="Eisen J.A."/>
            <person name="Markowitz V."/>
            <person name="Hugenholtz P."/>
            <person name="Goker M."/>
            <person name="Rohde M."/>
            <person name="Kyrpides N.C."/>
            <person name="Klenk H.P."/>
        </authorList>
    </citation>
    <scope>NUCLEOTIDE SEQUENCE [LARGE SCALE GENOMIC DNA]</scope>
    <source>
        <strain evidence="3">ATCC 700827 / DSM 18053 / CIP 107007 / KCTC 52180 / NS114</strain>
    </source>
</reference>
<gene>
    <name evidence="2" type="ordered locus">Dfer_0350</name>
</gene>
<feature type="coiled-coil region" evidence="1">
    <location>
        <begin position="145"/>
        <end position="172"/>
    </location>
</feature>
<keyword evidence="3" id="KW-1185">Reference proteome</keyword>
<dbReference type="AlphaFoldDB" id="C6VYE0"/>
<dbReference type="STRING" id="471854.Dfer_0350"/>
<dbReference type="Proteomes" id="UP000002011">
    <property type="component" value="Chromosome"/>
</dbReference>
<organism evidence="2 3">
    <name type="scientific">Dyadobacter fermentans (strain ATCC 700827 / DSM 18053 / CIP 107007 / KCTC 52180 / NS114)</name>
    <dbReference type="NCBI Taxonomy" id="471854"/>
    <lineage>
        <taxon>Bacteria</taxon>
        <taxon>Pseudomonadati</taxon>
        <taxon>Bacteroidota</taxon>
        <taxon>Cytophagia</taxon>
        <taxon>Cytophagales</taxon>
        <taxon>Spirosomataceae</taxon>
        <taxon>Dyadobacter</taxon>
    </lineage>
</organism>
<keyword evidence="1" id="KW-0175">Coiled coil</keyword>
<proteinExistence type="predicted"/>
<dbReference type="eggNOG" id="ENOG5032VDM">
    <property type="taxonomic scope" value="Bacteria"/>
</dbReference>
<evidence type="ECO:0000313" key="2">
    <source>
        <dbReference type="EMBL" id="ACT91619.1"/>
    </source>
</evidence>
<protein>
    <submittedName>
        <fullName evidence="2">Uncharacterized protein</fullName>
    </submittedName>
</protein>
<dbReference type="KEGG" id="dfe:Dfer_0350"/>
<sequence length="183" mass="21404">MKTDGIFEVVPGSLYSVRFAGESKHELRKVFELWNDWAYLESFFDEHYADLLAFWENTSVEEAVTATIDEAHKLEKALLRIAHLGRDGGFENLSTLFKPLQRYTCGLEKLERSKARGFRMHSWLRIYAIRLSVNHFVITGGAIKLTRTMNERAHLEEELRKLDAVREFLKVDQKDEFGLFELF</sequence>